<dbReference type="GO" id="GO:0009116">
    <property type="term" value="P:nucleoside metabolic process"/>
    <property type="evidence" value="ECO:0007669"/>
    <property type="project" value="InterPro"/>
</dbReference>
<sequence>MLSSFTAIKFGLMVGIGGGIPSIDNDVRLGDIVFTALRSVAHWTPLHGFCLTLWVHFKPDMEREGAPIPVILEAMYKKYPLMAKPRGGPGYIYQGTDYDLLFLSDYDHAASKKDCSNCDTEKEVVRPERPDHDPYIHYGTIASGNEVVKDARRRDLMSKNCLCFETEAAGLMNDFPCLIIRGICDYCDTHKNDQWQKYAAAVAAAYAKELLQITDAADIKAHRRRERLSISVSRDPSFSLLSPITKLACLGNQKQNDMFEWMSPLNPSARHVENQKTRADGTGTWLLEDPKFLDWSSKTGQCQTLCCYGDPGAGKTIITSNVIDKLEKHIAQKIGLAYIYCDYCDQKEQTTENILGAILKQLLGILPEIPEDVWTLYGERGEIRTPETDEERDEDLPDEWEYARDPTFQERDDMWTGSNILVLTRGLVYGTELLYDVDNQTIRAWQHFYDGDWRDNPAYPMTALENRLYVWTRAFLSLKNLPLDKNIMFEQDLEEFKPMHDADEGYRKILQDSLKVYQKEKTLRDVYLQCGWKPDSAAADPPQEGEWIWESMEEARKAAPHDYTVAWICALPLAMAAAEAMLDERHPDLPTCQGDDNTYIGGRVGSHNVIIACLPAGVYGTTSAATVAFQMRLTFKSIRFGLMVGIAGGE</sequence>
<dbReference type="PANTHER" id="PTHR46082">
    <property type="entry name" value="ATP/GTP-BINDING PROTEIN-RELATED"/>
    <property type="match status" value="1"/>
</dbReference>
<evidence type="ECO:0000313" key="5">
    <source>
        <dbReference type="Proteomes" id="UP000630445"/>
    </source>
</evidence>
<organism evidence="4 6">
    <name type="scientific">Aspergillus hiratsukae</name>
    <dbReference type="NCBI Taxonomy" id="1194566"/>
    <lineage>
        <taxon>Eukaryota</taxon>
        <taxon>Fungi</taxon>
        <taxon>Dikarya</taxon>
        <taxon>Ascomycota</taxon>
        <taxon>Pezizomycotina</taxon>
        <taxon>Eurotiomycetes</taxon>
        <taxon>Eurotiomycetidae</taxon>
        <taxon>Eurotiales</taxon>
        <taxon>Aspergillaceae</taxon>
        <taxon>Aspergillus</taxon>
        <taxon>Aspergillus subgen. Fumigati</taxon>
    </lineage>
</organism>
<dbReference type="Gene3D" id="3.40.50.300">
    <property type="entry name" value="P-loop containing nucleotide triphosphate hydrolases"/>
    <property type="match status" value="1"/>
</dbReference>
<feature type="domain" description="Nephrocystin 3-like N-terminal" evidence="2">
    <location>
        <begin position="281"/>
        <end position="390"/>
    </location>
</feature>
<dbReference type="InterPro" id="IPR056884">
    <property type="entry name" value="NPHP3-like_N"/>
</dbReference>
<accession>A0A8H6UNK8</accession>
<evidence type="ECO:0000256" key="1">
    <source>
        <dbReference type="ARBA" id="ARBA00022737"/>
    </source>
</evidence>
<dbReference type="Pfam" id="PF24883">
    <property type="entry name" value="NPHP3_N"/>
    <property type="match status" value="1"/>
</dbReference>
<dbReference type="OrthoDB" id="1577640at2759"/>
<comment type="caution">
    <text evidence="4">The sequence shown here is derived from an EMBL/GenBank/DDBJ whole genome shotgun (WGS) entry which is preliminary data.</text>
</comment>
<evidence type="ECO:0000313" key="6">
    <source>
        <dbReference type="Proteomes" id="UP000662466"/>
    </source>
</evidence>
<dbReference type="SUPFAM" id="SSF53167">
    <property type="entry name" value="Purine and uridine phosphorylases"/>
    <property type="match status" value="2"/>
</dbReference>
<dbReference type="EMBL" id="JACBAD010002126">
    <property type="protein sequence ID" value="KAF7114203.1"/>
    <property type="molecule type" value="Genomic_DNA"/>
</dbReference>
<keyword evidence="5" id="KW-1185">Reference proteome</keyword>
<dbReference type="PANTHER" id="PTHR46082:SF11">
    <property type="entry name" value="AAA+ ATPASE DOMAIN-CONTAINING PROTEIN-RELATED"/>
    <property type="match status" value="1"/>
</dbReference>
<evidence type="ECO:0000259" key="2">
    <source>
        <dbReference type="Pfam" id="PF24883"/>
    </source>
</evidence>
<dbReference type="EMBL" id="JACBAF010002296">
    <property type="protein sequence ID" value="KAF7157790.1"/>
    <property type="molecule type" value="Genomic_DNA"/>
</dbReference>
<gene>
    <name evidence="3" type="ORF">CNMCM5793_007781</name>
    <name evidence="4" type="ORF">CNMCM6106_003919</name>
</gene>
<dbReference type="Gene3D" id="3.40.50.1580">
    <property type="entry name" value="Nucleoside phosphorylase domain"/>
    <property type="match status" value="2"/>
</dbReference>
<reference evidence="4" key="1">
    <citation type="submission" date="2020-06" db="EMBL/GenBank/DDBJ databases">
        <title>Draft genome sequences of strains closely related to Aspergillus parafelis and Aspergillus hiratsukae.</title>
        <authorList>
            <person name="Dos Santos R.A.C."/>
            <person name="Rivero-Menendez O."/>
            <person name="Steenwyk J.L."/>
            <person name="Mead M.E."/>
            <person name="Goldman G.H."/>
            <person name="Alastruey-Izquierdo A."/>
            <person name="Rokas A."/>
        </authorList>
    </citation>
    <scope>NUCLEOTIDE SEQUENCE</scope>
    <source>
        <strain evidence="3">CNM-CM5793</strain>
        <strain evidence="4">CNM-CM6106</strain>
    </source>
</reference>
<evidence type="ECO:0000313" key="4">
    <source>
        <dbReference type="EMBL" id="KAF7157790.1"/>
    </source>
</evidence>
<dbReference type="InterPro" id="IPR027417">
    <property type="entry name" value="P-loop_NTPase"/>
</dbReference>
<dbReference type="AlphaFoldDB" id="A0A8H6UNK8"/>
<dbReference type="InterPro" id="IPR035994">
    <property type="entry name" value="Nucleoside_phosphorylase_sf"/>
</dbReference>
<proteinExistence type="predicted"/>
<protein>
    <recommendedName>
        <fullName evidence="2">Nephrocystin 3-like N-terminal domain-containing protein</fullName>
    </recommendedName>
</protein>
<evidence type="ECO:0000313" key="3">
    <source>
        <dbReference type="EMBL" id="KAF7114203.1"/>
    </source>
</evidence>
<keyword evidence="1" id="KW-0677">Repeat</keyword>
<dbReference type="GO" id="GO:0003824">
    <property type="term" value="F:catalytic activity"/>
    <property type="evidence" value="ECO:0007669"/>
    <property type="project" value="InterPro"/>
</dbReference>
<name>A0A8H6UNK8_9EURO</name>
<dbReference type="Proteomes" id="UP000662466">
    <property type="component" value="Unassembled WGS sequence"/>
</dbReference>
<dbReference type="Proteomes" id="UP000630445">
    <property type="component" value="Unassembled WGS sequence"/>
</dbReference>
<dbReference type="InterPro" id="IPR053137">
    <property type="entry name" value="NLR-like"/>
</dbReference>